<evidence type="ECO:0000256" key="5">
    <source>
        <dbReference type="SAM" id="Coils"/>
    </source>
</evidence>
<keyword evidence="5" id="KW-0175">Coiled coil</keyword>
<proteinExistence type="inferred from homology"/>
<dbReference type="GO" id="GO:0005634">
    <property type="term" value="C:nucleus"/>
    <property type="evidence" value="ECO:0007669"/>
    <property type="project" value="UniProtKB-SubCell"/>
</dbReference>
<gene>
    <name evidence="7" type="ORF">ECRASSUSDP1_LOCUS5116</name>
</gene>
<organism evidence="7 8">
    <name type="scientific">Euplotes crassus</name>
    <dbReference type="NCBI Taxonomy" id="5936"/>
    <lineage>
        <taxon>Eukaryota</taxon>
        <taxon>Sar</taxon>
        <taxon>Alveolata</taxon>
        <taxon>Ciliophora</taxon>
        <taxon>Intramacronucleata</taxon>
        <taxon>Spirotrichea</taxon>
        <taxon>Hypotrichia</taxon>
        <taxon>Euplotida</taxon>
        <taxon>Euplotidae</taxon>
        <taxon>Moneuplotes</taxon>
    </lineage>
</organism>
<dbReference type="AlphaFoldDB" id="A0AAD1U7N3"/>
<evidence type="ECO:0000313" key="8">
    <source>
        <dbReference type="Proteomes" id="UP001295684"/>
    </source>
</evidence>
<comment type="similarity">
    <text evidence="2">Belongs to the RRP1 family.</text>
</comment>
<evidence type="ECO:0000256" key="3">
    <source>
        <dbReference type="ARBA" id="ARBA00022552"/>
    </source>
</evidence>
<evidence type="ECO:0000256" key="4">
    <source>
        <dbReference type="ARBA" id="ARBA00023242"/>
    </source>
</evidence>
<dbReference type="SUPFAM" id="SSF48371">
    <property type="entry name" value="ARM repeat"/>
    <property type="match status" value="1"/>
</dbReference>
<evidence type="ECO:0008006" key="9">
    <source>
        <dbReference type="Google" id="ProtNLM"/>
    </source>
</evidence>
<feature type="region of interest" description="Disordered" evidence="6">
    <location>
        <begin position="318"/>
        <end position="382"/>
    </location>
</feature>
<dbReference type="Proteomes" id="UP001295684">
    <property type="component" value="Unassembled WGS sequence"/>
</dbReference>
<dbReference type="GO" id="GO:0030688">
    <property type="term" value="C:preribosome, small subunit precursor"/>
    <property type="evidence" value="ECO:0007669"/>
    <property type="project" value="InterPro"/>
</dbReference>
<evidence type="ECO:0000313" key="7">
    <source>
        <dbReference type="EMBL" id="CAI2363777.1"/>
    </source>
</evidence>
<keyword evidence="3" id="KW-0698">rRNA processing</keyword>
<dbReference type="InterPro" id="IPR016024">
    <property type="entry name" value="ARM-type_fold"/>
</dbReference>
<dbReference type="Pfam" id="PF05997">
    <property type="entry name" value="Nop52"/>
    <property type="match status" value="1"/>
</dbReference>
<dbReference type="InterPro" id="IPR010301">
    <property type="entry name" value="RRP1"/>
</dbReference>
<feature type="compositionally biased region" description="Polar residues" evidence="6">
    <location>
        <begin position="344"/>
        <end position="354"/>
    </location>
</feature>
<protein>
    <recommendedName>
        <fullName evidence="9">Nucleolar protein</fullName>
    </recommendedName>
</protein>
<comment type="subcellular location">
    <subcellularLocation>
        <location evidence="1">Nucleus</location>
    </subcellularLocation>
</comment>
<dbReference type="GO" id="GO:0006364">
    <property type="term" value="P:rRNA processing"/>
    <property type="evidence" value="ECO:0007669"/>
    <property type="project" value="UniProtKB-KW"/>
</dbReference>
<evidence type="ECO:0000256" key="2">
    <source>
        <dbReference type="ARBA" id="ARBA00006374"/>
    </source>
</evidence>
<reference evidence="7" key="1">
    <citation type="submission" date="2023-07" db="EMBL/GenBank/DDBJ databases">
        <authorList>
            <consortium name="AG Swart"/>
            <person name="Singh M."/>
            <person name="Singh A."/>
            <person name="Seah K."/>
            <person name="Emmerich C."/>
        </authorList>
    </citation>
    <scope>NUCLEOTIDE SEQUENCE</scope>
    <source>
        <strain evidence="7">DP1</strain>
    </source>
</reference>
<sequence length="397" mass="46500">MINKNLIKRLSHPSEREVRDQAFMELEEMIQDNKIQFDDLELKAIFEGIFWCLWFADKPAYVDDLLSRIVQFTNDIENEKHKLMWIKSFFKSLTAHFGSHDMNDLMRLLRMQLGCIFKHCIQSKKIKKYLKIIFTETLSNENSSVEVGMHIADIYLEELINNFDQEKLTHKQLTILLNPFLECLEKTTQSTLFRRVKEKVFEQLIEKATESENYFPMFNVKKYGEEIIFPVASGESTLESRRDGIYELYDKAIGKQKEDEEELSYAQRLEQIQMAAMSNLQVHTKHQKKKLIREKVKKANKIKKRIIKMIRKQQEEVLSKTSEDKAAASTPKVVDSSAVEESKSTPAPSATAVQEDTVVELTKKATKKRKKPKVKEDKKKSGRKVLFKLEKNEIFNF</sequence>
<comment type="caution">
    <text evidence="7">The sequence shown here is derived from an EMBL/GenBank/DDBJ whole genome shotgun (WGS) entry which is preliminary data.</text>
</comment>
<dbReference type="EMBL" id="CAMPGE010004928">
    <property type="protein sequence ID" value="CAI2363777.1"/>
    <property type="molecule type" value="Genomic_DNA"/>
</dbReference>
<feature type="coiled-coil region" evidence="5">
    <location>
        <begin position="23"/>
        <end position="82"/>
    </location>
</feature>
<accession>A0AAD1U7N3</accession>
<dbReference type="PANTHER" id="PTHR13026">
    <property type="entry name" value="NNP-1 PROTEIN NOVEL NUCLEAR PROTEIN 1 NOP52"/>
    <property type="match status" value="1"/>
</dbReference>
<dbReference type="PANTHER" id="PTHR13026:SF0">
    <property type="entry name" value="RIBOSOMAL RNA PROCESSING 1B"/>
    <property type="match status" value="1"/>
</dbReference>
<feature type="compositionally biased region" description="Basic residues" evidence="6">
    <location>
        <begin position="364"/>
        <end position="373"/>
    </location>
</feature>
<evidence type="ECO:0000256" key="6">
    <source>
        <dbReference type="SAM" id="MobiDB-lite"/>
    </source>
</evidence>
<evidence type="ECO:0000256" key="1">
    <source>
        <dbReference type="ARBA" id="ARBA00004123"/>
    </source>
</evidence>
<keyword evidence="4" id="KW-0539">Nucleus</keyword>
<keyword evidence="8" id="KW-1185">Reference proteome</keyword>
<name>A0AAD1U7N3_EUPCR</name>